<accession>A0A6J5NFF1</accession>
<dbReference type="EMBL" id="LR796663">
    <property type="protein sequence ID" value="CAB4157422.1"/>
    <property type="molecule type" value="Genomic_DNA"/>
</dbReference>
<evidence type="ECO:0000313" key="1">
    <source>
        <dbReference type="EMBL" id="CAB4157422.1"/>
    </source>
</evidence>
<protein>
    <submittedName>
        <fullName evidence="1">Uncharacterized protein</fullName>
    </submittedName>
</protein>
<proteinExistence type="predicted"/>
<reference evidence="1" key="1">
    <citation type="submission" date="2020-04" db="EMBL/GenBank/DDBJ databases">
        <authorList>
            <person name="Chiriac C."/>
            <person name="Salcher M."/>
            <person name="Ghai R."/>
            <person name="Kavagutti S V."/>
        </authorList>
    </citation>
    <scope>NUCLEOTIDE SEQUENCE</scope>
</reference>
<gene>
    <name evidence="1" type="ORF">UFOVP691_24</name>
</gene>
<organism evidence="1">
    <name type="scientific">uncultured Caudovirales phage</name>
    <dbReference type="NCBI Taxonomy" id="2100421"/>
    <lineage>
        <taxon>Viruses</taxon>
        <taxon>Duplodnaviria</taxon>
        <taxon>Heunggongvirae</taxon>
        <taxon>Uroviricota</taxon>
        <taxon>Caudoviricetes</taxon>
        <taxon>Peduoviridae</taxon>
        <taxon>Maltschvirus</taxon>
        <taxon>Maltschvirus maltsch</taxon>
    </lineage>
</organism>
<sequence>MVMEVQVIDGEIFNKHGFPLDECSRCGTTGHYSFNQITGSKCFKCNGSGYTIQKRAKAAWLAMLEEISTHKGCTPKKMNVGDVIAYNKIWREIVGIEVTDESCGSFKSGNSETVYQYYMILKFADGTEARVSENRVLKRSYKIDVAKYLEMVKPAKKKAVK</sequence>
<name>A0A6J5NFF1_9CAUD</name>